<reference evidence="1 2" key="1">
    <citation type="submission" date="2022-10" db="EMBL/GenBank/DDBJ databases">
        <title>The complete genomes of actinobacterial strains from the NBC collection.</title>
        <authorList>
            <person name="Joergensen T.S."/>
            <person name="Alvarez Arevalo M."/>
            <person name="Sterndorff E.B."/>
            <person name="Faurdal D."/>
            <person name="Vuksanovic O."/>
            <person name="Mourched A.-S."/>
            <person name="Charusanti P."/>
            <person name="Shaw S."/>
            <person name="Blin K."/>
            <person name="Weber T."/>
        </authorList>
    </citation>
    <scope>NUCLEOTIDE SEQUENCE [LARGE SCALE GENOMIC DNA]</scope>
    <source>
        <strain evidence="1 2">NBC 01792</strain>
    </source>
</reference>
<accession>A0ABZ1F445</accession>
<dbReference type="Proteomes" id="UP001356428">
    <property type="component" value="Chromosome"/>
</dbReference>
<organism evidence="1 2">
    <name type="scientific">Streptomyces cyaneofuscatus</name>
    <dbReference type="NCBI Taxonomy" id="66883"/>
    <lineage>
        <taxon>Bacteria</taxon>
        <taxon>Bacillati</taxon>
        <taxon>Actinomycetota</taxon>
        <taxon>Actinomycetes</taxon>
        <taxon>Kitasatosporales</taxon>
        <taxon>Streptomycetaceae</taxon>
        <taxon>Streptomyces</taxon>
    </lineage>
</organism>
<dbReference type="RefSeq" id="WP_326703083.1">
    <property type="nucleotide sequence ID" value="NZ_CP109083.1"/>
</dbReference>
<proteinExistence type="predicted"/>
<gene>
    <name evidence="1" type="ORF">OG849_28505</name>
</gene>
<dbReference type="EMBL" id="CP109083">
    <property type="protein sequence ID" value="WSB10909.1"/>
    <property type="molecule type" value="Genomic_DNA"/>
</dbReference>
<keyword evidence="2" id="KW-1185">Reference proteome</keyword>
<evidence type="ECO:0000313" key="2">
    <source>
        <dbReference type="Proteomes" id="UP001356428"/>
    </source>
</evidence>
<evidence type="ECO:0000313" key="1">
    <source>
        <dbReference type="EMBL" id="WSB10909.1"/>
    </source>
</evidence>
<name>A0ABZ1F445_9ACTN</name>
<sequence>MEVANAVGSAYARDSKNKVGAVLSFDVEQWAMFDVFASR</sequence>
<protein>
    <submittedName>
        <fullName evidence="1">DUF397 domain-containing protein</fullName>
    </submittedName>
</protein>